<evidence type="ECO:0000256" key="3">
    <source>
        <dbReference type="ARBA" id="ARBA00022692"/>
    </source>
</evidence>
<dbReference type="EMBL" id="CP029480">
    <property type="protein sequence ID" value="AWV97595.1"/>
    <property type="molecule type" value="Genomic_DNA"/>
</dbReference>
<evidence type="ECO:0000256" key="6">
    <source>
        <dbReference type="ARBA" id="ARBA00038076"/>
    </source>
</evidence>
<dbReference type="PANTHER" id="PTHR30572">
    <property type="entry name" value="MEMBRANE COMPONENT OF TRANSPORTER-RELATED"/>
    <property type="match status" value="1"/>
</dbReference>
<keyword evidence="3 7" id="KW-0812">Transmembrane</keyword>
<protein>
    <submittedName>
        <fullName evidence="10">ABC transporter</fullName>
    </submittedName>
</protein>
<dbReference type="PANTHER" id="PTHR30572:SF4">
    <property type="entry name" value="ABC TRANSPORTER PERMEASE YTRF"/>
    <property type="match status" value="1"/>
</dbReference>
<evidence type="ECO:0000256" key="5">
    <source>
        <dbReference type="ARBA" id="ARBA00023136"/>
    </source>
</evidence>
<feature type="domain" description="MacB-like periplasmic core" evidence="9">
    <location>
        <begin position="22"/>
        <end position="249"/>
    </location>
</feature>
<evidence type="ECO:0000256" key="7">
    <source>
        <dbReference type="SAM" id="Phobius"/>
    </source>
</evidence>
<keyword evidence="11" id="KW-1185">Reference proteome</keyword>
<evidence type="ECO:0000256" key="4">
    <source>
        <dbReference type="ARBA" id="ARBA00022989"/>
    </source>
</evidence>
<reference evidence="10 11" key="1">
    <citation type="submission" date="2018-05" db="EMBL/GenBank/DDBJ databases">
        <title>Complete genome sequence of Arcticibacterium luteifluviistationis SM1504T, a cytophagaceae bacterium isolated from Arctic surface seawater.</title>
        <authorList>
            <person name="Li Y."/>
            <person name="Qin Q.-L."/>
        </authorList>
    </citation>
    <scope>NUCLEOTIDE SEQUENCE [LARGE SCALE GENOMIC DNA]</scope>
    <source>
        <strain evidence="10 11">SM1504</strain>
    </source>
</reference>
<keyword evidence="4 7" id="KW-1133">Transmembrane helix</keyword>
<dbReference type="InterPro" id="IPR025857">
    <property type="entry name" value="MacB_PCD"/>
</dbReference>
<evidence type="ECO:0000256" key="1">
    <source>
        <dbReference type="ARBA" id="ARBA00004651"/>
    </source>
</evidence>
<dbReference type="InterPro" id="IPR003838">
    <property type="entry name" value="ABC3_permease_C"/>
</dbReference>
<evidence type="ECO:0000313" key="11">
    <source>
        <dbReference type="Proteomes" id="UP000249873"/>
    </source>
</evidence>
<name>A0A2Z4G913_9BACT</name>
<dbReference type="KEGG" id="als:DJ013_05210"/>
<dbReference type="AlphaFoldDB" id="A0A2Z4G913"/>
<keyword evidence="5 7" id="KW-0472">Membrane</keyword>
<dbReference type="RefSeq" id="WP_111370697.1">
    <property type="nucleotide sequence ID" value="NZ_CP029480.1"/>
</dbReference>
<dbReference type="InterPro" id="IPR050250">
    <property type="entry name" value="Macrolide_Exporter_MacB"/>
</dbReference>
<dbReference type="GO" id="GO:0005886">
    <property type="term" value="C:plasma membrane"/>
    <property type="evidence" value="ECO:0007669"/>
    <property type="project" value="UniProtKB-SubCell"/>
</dbReference>
<dbReference type="OrthoDB" id="9770036at2"/>
<sequence>MNLKENLAEGFRAIKANSLRAVLTATIIAFGILALVGILTAVDGIQNNVNQSLSGLGANTFDILVEQRQGRRGGLRDKVLPPIIYREASKFKELFMAEEDAVVSVYTGVTGSAEVKYGSIKTNPNTRVIGVDEQFLGIKAYNLQNGRNINETDMELASKVAIIGFELAKTLFPKESPLEKMISFKGNKYSVVGVLDQKGSLSGGGDDRVILIPLSAGRQYDLSGLFSYEITTSVESVDNIEEAIGEATAVMRRVRRDEIGADDSFKIERADSLVKQTESITGAMQMGGLVISIITLLGAAIALMNIMMVSVTERTREIGVRKALGATPLKIRLQFLIEAIIICLFGGLVGVLLGIIGGNLVSSLMFEDSVFLVPWGWIMIGLVVCIGVGLLSGFYPAYKASKLDPIESLRYE</sequence>
<dbReference type="Pfam" id="PF12704">
    <property type="entry name" value="MacB_PCD"/>
    <property type="match status" value="1"/>
</dbReference>
<dbReference type="GO" id="GO:0022857">
    <property type="term" value="F:transmembrane transporter activity"/>
    <property type="evidence" value="ECO:0007669"/>
    <property type="project" value="TreeGrafter"/>
</dbReference>
<accession>A0A2Z4G913</accession>
<feature type="transmembrane region" description="Helical" evidence="7">
    <location>
        <begin position="376"/>
        <end position="398"/>
    </location>
</feature>
<comment type="similarity">
    <text evidence="6">Belongs to the ABC-4 integral membrane protein family.</text>
</comment>
<gene>
    <name evidence="10" type="ORF">DJ013_05210</name>
</gene>
<keyword evidence="2" id="KW-1003">Cell membrane</keyword>
<organism evidence="10 11">
    <name type="scientific">Arcticibacterium luteifluviistationis</name>
    <dbReference type="NCBI Taxonomy" id="1784714"/>
    <lineage>
        <taxon>Bacteria</taxon>
        <taxon>Pseudomonadati</taxon>
        <taxon>Bacteroidota</taxon>
        <taxon>Cytophagia</taxon>
        <taxon>Cytophagales</taxon>
        <taxon>Leadbetterellaceae</taxon>
        <taxon>Arcticibacterium</taxon>
    </lineage>
</organism>
<dbReference type="Proteomes" id="UP000249873">
    <property type="component" value="Chromosome"/>
</dbReference>
<proteinExistence type="inferred from homology"/>
<feature type="domain" description="ABC3 transporter permease C-terminal" evidence="8">
    <location>
        <begin position="290"/>
        <end position="405"/>
    </location>
</feature>
<feature type="transmembrane region" description="Helical" evidence="7">
    <location>
        <begin position="333"/>
        <end position="356"/>
    </location>
</feature>
<evidence type="ECO:0000259" key="8">
    <source>
        <dbReference type="Pfam" id="PF02687"/>
    </source>
</evidence>
<evidence type="ECO:0000259" key="9">
    <source>
        <dbReference type="Pfam" id="PF12704"/>
    </source>
</evidence>
<dbReference type="Pfam" id="PF02687">
    <property type="entry name" value="FtsX"/>
    <property type="match status" value="1"/>
</dbReference>
<feature type="transmembrane region" description="Helical" evidence="7">
    <location>
        <begin position="21"/>
        <end position="42"/>
    </location>
</feature>
<evidence type="ECO:0000313" key="10">
    <source>
        <dbReference type="EMBL" id="AWV97595.1"/>
    </source>
</evidence>
<comment type="subcellular location">
    <subcellularLocation>
        <location evidence="1">Cell membrane</location>
        <topology evidence="1">Multi-pass membrane protein</topology>
    </subcellularLocation>
</comment>
<feature type="transmembrane region" description="Helical" evidence="7">
    <location>
        <begin position="286"/>
        <end position="312"/>
    </location>
</feature>
<evidence type="ECO:0000256" key="2">
    <source>
        <dbReference type="ARBA" id="ARBA00022475"/>
    </source>
</evidence>